<name>A0A7S2NAA0_9EUKA</name>
<organism evidence="2">
    <name type="scientific">Haptolina brevifila</name>
    <dbReference type="NCBI Taxonomy" id="156173"/>
    <lineage>
        <taxon>Eukaryota</taxon>
        <taxon>Haptista</taxon>
        <taxon>Haptophyta</taxon>
        <taxon>Prymnesiophyceae</taxon>
        <taxon>Prymnesiales</taxon>
        <taxon>Prymnesiaceae</taxon>
        <taxon>Haptolina</taxon>
    </lineage>
</organism>
<feature type="transmembrane region" description="Helical" evidence="1">
    <location>
        <begin position="66"/>
        <end position="88"/>
    </location>
</feature>
<evidence type="ECO:0000256" key="1">
    <source>
        <dbReference type="SAM" id="Phobius"/>
    </source>
</evidence>
<protein>
    <submittedName>
        <fullName evidence="2">Uncharacterized protein</fullName>
    </submittedName>
</protein>
<keyword evidence="1" id="KW-1133">Transmembrane helix</keyword>
<proteinExistence type="predicted"/>
<accession>A0A7S2NAA0</accession>
<dbReference type="AlphaFoldDB" id="A0A7S2NAA0"/>
<evidence type="ECO:0000313" key="2">
    <source>
        <dbReference type="EMBL" id="CAD9528677.1"/>
    </source>
</evidence>
<gene>
    <name evidence="2" type="ORF">CBRE1094_LOCUS37154</name>
</gene>
<sequence length="185" mass="19735">MNFLVVATLSFSPPGLVPRSLVTPPKLPSIAVPCQVTAPATAFLVVGPLATAPALAVDGSFDPVGAILNLVLTVAVLGLLGFIGKYALEAASTIGEESAKVAAKISELDGAEPKQQQSKDDAPLYDNAFEQDLATLRAPVGAKKKRLNTDEDLAKFAPWMARNINQDMIEKNKEERKKRLKREGK</sequence>
<keyword evidence="1" id="KW-0472">Membrane</keyword>
<dbReference type="EMBL" id="HBGU01068157">
    <property type="protein sequence ID" value="CAD9528677.1"/>
    <property type="molecule type" value="Transcribed_RNA"/>
</dbReference>
<keyword evidence="1" id="KW-0812">Transmembrane</keyword>
<reference evidence="2" key="1">
    <citation type="submission" date="2021-01" db="EMBL/GenBank/DDBJ databases">
        <authorList>
            <person name="Corre E."/>
            <person name="Pelletier E."/>
            <person name="Niang G."/>
            <person name="Scheremetjew M."/>
            <person name="Finn R."/>
            <person name="Kale V."/>
            <person name="Holt S."/>
            <person name="Cochrane G."/>
            <person name="Meng A."/>
            <person name="Brown T."/>
            <person name="Cohen L."/>
        </authorList>
    </citation>
    <scope>NUCLEOTIDE SEQUENCE</scope>
    <source>
        <strain evidence="2">UTEX LB 985</strain>
    </source>
</reference>